<keyword evidence="3" id="KW-1185">Reference proteome</keyword>
<proteinExistence type="predicted"/>
<accession>A0AA41UE33</accession>
<evidence type="ECO:0000256" key="1">
    <source>
        <dbReference type="SAM" id="Phobius"/>
    </source>
</evidence>
<keyword evidence="1" id="KW-1133">Transmembrane helix</keyword>
<keyword evidence="1" id="KW-0812">Transmembrane</keyword>
<keyword evidence="1" id="KW-0472">Membrane</keyword>
<sequence>MSSIPSAKPKSFKVFYLLALIAVALTSALAVYAGVAPEKAATLTHGLDTRVAVFLVPLGLLMLATIGEVVRVSLRGAIPGNDQLPVRSLRWQDAEKA</sequence>
<protein>
    <submittedName>
        <fullName evidence="2">Uncharacterized protein</fullName>
    </submittedName>
</protein>
<evidence type="ECO:0000313" key="2">
    <source>
        <dbReference type="EMBL" id="MCI0127994.1"/>
    </source>
</evidence>
<feature type="transmembrane region" description="Helical" evidence="1">
    <location>
        <begin position="54"/>
        <end position="74"/>
    </location>
</feature>
<organism evidence="2 3">
    <name type="scientific">Paradevosia shaoguanensis</name>
    <dbReference type="NCBI Taxonomy" id="1335043"/>
    <lineage>
        <taxon>Bacteria</taxon>
        <taxon>Pseudomonadati</taxon>
        <taxon>Pseudomonadota</taxon>
        <taxon>Alphaproteobacteria</taxon>
        <taxon>Hyphomicrobiales</taxon>
        <taxon>Devosiaceae</taxon>
        <taxon>Paradevosia</taxon>
    </lineage>
</organism>
<dbReference type="EMBL" id="JALAZD010000001">
    <property type="protein sequence ID" value="MCI0127994.1"/>
    <property type="molecule type" value="Genomic_DNA"/>
</dbReference>
<comment type="caution">
    <text evidence="2">The sequence shown here is derived from an EMBL/GenBank/DDBJ whole genome shotgun (WGS) entry which is preliminary data.</text>
</comment>
<dbReference type="Proteomes" id="UP001156140">
    <property type="component" value="Unassembled WGS sequence"/>
</dbReference>
<gene>
    <name evidence="2" type="ORF">ML536_14285</name>
</gene>
<reference evidence="2" key="1">
    <citation type="submission" date="2022-03" db="EMBL/GenBank/DDBJ databases">
        <title>The complete genome sequence of a Methyloterrigena soli.</title>
        <authorList>
            <person name="Zi Z."/>
        </authorList>
    </citation>
    <scope>NUCLEOTIDE SEQUENCE</scope>
    <source>
        <strain evidence="2">M48</strain>
    </source>
</reference>
<evidence type="ECO:0000313" key="3">
    <source>
        <dbReference type="Proteomes" id="UP001156140"/>
    </source>
</evidence>
<dbReference type="AlphaFoldDB" id="A0AA41UE33"/>
<dbReference type="RefSeq" id="WP_281736270.1">
    <property type="nucleotide sequence ID" value="NZ_JAKETQ010000001.1"/>
</dbReference>
<name>A0AA41UE33_9HYPH</name>